<feature type="region of interest" description="Disordered" evidence="1">
    <location>
        <begin position="84"/>
        <end position="110"/>
    </location>
</feature>
<dbReference type="AlphaFoldDB" id="A0A2K5QRF2"/>
<reference evidence="2" key="1">
    <citation type="submission" date="2025-08" db="UniProtKB">
        <authorList>
            <consortium name="Ensembl"/>
        </authorList>
    </citation>
    <scope>IDENTIFICATION</scope>
</reference>
<reference evidence="2" key="2">
    <citation type="submission" date="2025-09" db="UniProtKB">
        <authorList>
            <consortium name="Ensembl"/>
        </authorList>
    </citation>
    <scope>IDENTIFICATION</scope>
</reference>
<evidence type="ECO:0000256" key="1">
    <source>
        <dbReference type="SAM" id="MobiDB-lite"/>
    </source>
</evidence>
<dbReference type="GeneTree" id="ENSGT00940000155491"/>
<keyword evidence="3" id="KW-1185">Reference proteome</keyword>
<dbReference type="Ensembl" id="ENSCCAT00000035946.1">
    <property type="protein sequence ID" value="ENSCCAP00000018471.1"/>
    <property type="gene ID" value="ENSCCAG00000026920.1"/>
</dbReference>
<dbReference type="Proteomes" id="UP000233040">
    <property type="component" value="Unassembled WGS sequence"/>
</dbReference>
<proteinExistence type="predicted"/>
<evidence type="ECO:0000313" key="2">
    <source>
        <dbReference type="Ensembl" id="ENSCCAP00000018471.1"/>
    </source>
</evidence>
<protein>
    <submittedName>
        <fullName evidence="2">SIN3 transcription regulator family member A</fullName>
    </submittedName>
</protein>
<sequence>MKRRLDDQESPVYAAQQHQIPGSTKVFPHWHQVLAPTPPVYDAGAETMQSATGIQYSVTPGYQVSAVPQSSGSHGPTIAAVHSSHHHPTAVQPHGGQVVQSHAHPAPPVAPVQGQQQFQRLKVVFGSFSVKKFIFSRKYWLLLIGCGGVTFNLRY</sequence>
<organism evidence="2 3">
    <name type="scientific">Cebus imitator</name>
    <name type="common">Panamanian white-faced capuchin</name>
    <name type="synonym">Cebus capucinus imitator</name>
    <dbReference type="NCBI Taxonomy" id="2715852"/>
    <lineage>
        <taxon>Eukaryota</taxon>
        <taxon>Metazoa</taxon>
        <taxon>Chordata</taxon>
        <taxon>Craniata</taxon>
        <taxon>Vertebrata</taxon>
        <taxon>Euteleostomi</taxon>
        <taxon>Mammalia</taxon>
        <taxon>Eutheria</taxon>
        <taxon>Euarchontoglires</taxon>
        <taxon>Primates</taxon>
        <taxon>Haplorrhini</taxon>
        <taxon>Platyrrhini</taxon>
        <taxon>Cebidae</taxon>
        <taxon>Cebinae</taxon>
        <taxon>Cebus</taxon>
    </lineage>
</organism>
<accession>A0A2K5QRF2</accession>
<evidence type="ECO:0000313" key="3">
    <source>
        <dbReference type="Proteomes" id="UP000233040"/>
    </source>
</evidence>
<gene>
    <name evidence="2" type="primary">SIN3A</name>
</gene>
<name>A0A2K5QRF2_CEBIM</name>